<evidence type="ECO:0000313" key="3">
    <source>
        <dbReference type="Proteomes" id="UP001595711"/>
    </source>
</evidence>
<accession>A0ABV7VIT4</accession>
<dbReference type="InterPro" id="IPR014710">
    <property type="entry name" value="RmlC-like_jellyroll"/>
</dbReference>
<evidence type="ECO:0000259" key="1">
    <source>
        <dbReference type="Pfam" id="PF12973"/>
    </source>
</evidence>
<dbReference type="Gene3D" id="2.60.120.10">
    <property type="entry name" value="Jelly Rolls"/>
    <property type="match status" value="1"/>
</dbReference>
<comment type="caution">
    <text evidence="2">The sequence shown here is derived from an EMBL/GenBank/DDBJ whole genome shotgun (WGS) entry which is preliminary data.</text>
</comment>
<dbReference type="Gene3D" id="1.10.10.1320">
    <property type="entry name" value="Anti-sigma factor, zinc-finger domain"/>
    <property type="match status" value="1"/>
</dbReference>
<protein>
    <submittedName>
        <fullName evidence="2">ChrR family anti-sigma-E factor</fullName>
    </submittedName>
</protein>
<dbReference type="InterPro" id="IPR012807">
    <property type="entry name" value="Anti-sigma_ChrR"/>
</dbReference>
<organism evidence="2 3">
    <name type="scientific">Ferrovibrio xuzhouensis</name>
    <dbReference type="NCBI Taxonomy" id="1576914"/>
    <lineage>
        <taxon>Bacteria</taxon>
        <taxon>Pseudomonadati</taxon>
        <taxon>Pseudomonadota</taxon>
        <taxon>Alphaproteobacteria</taxon>
        <taxon>Rhodospirillales</taxon>
        <taxon>Rhodospirillaceae</taxon>
        <taxon>Ferrovibrio</taxon>
    </lineage>
</organism>
<dbReference type="SUPFAM" id="SSF51182">
    <property type="entry name" value="RmlC-like cupins"/>
    <property type="match status" value="1"/>
</dbReference>
<name>A0ABV7VIT4_9PROT</name>
<dbReference type="CDD" id="cd20301">
    <property type="entry name" value="cupin_ChrR"/>
    <property type="match status" value="1"/>
</dbReference>
<keyword evidence="3" id="KW-1185">Reference proteome</keyword>
<dbReference type="InterPro" id="IPR011051">
    <property type="entry name" value="RmlC_Cupin_sf"/>
</dbReference>
<dbReference type="RefSeq" id="WP_379727762.1">
    <property type="nucleotide sequence ID" value="NZ_JBHRYJ010000003.1"/>
</dbReference>
<evidence type="ECO:0000313" key="2">
    <source>
        <dbReference type="EMBL" id="MFC3676686.1"/>
    </source>
</evidence>
<feature type="domain" description="ChrR-like cupin" evidence="1">
    <location>
        <begin position="116"/>
        <end position="208"/>
    </location>
</feature>
<dbReference type="Proteomes" id="UP001595711">
    <property type="component" value="Unassembled WGS sequence"/>
</dbReference>
<dbReference type="NCBIfam" id="TIGR02451">
    <property type="entry name" value="anti_sig_ChrR"/>
    <property type="match status" value="1"/>
</dbReference>
<dbReference type="InterPro" id="IPR041916">
    <property type="entry name" value="Anti_sigma_zinc_sf"/>
</dbReference>
<dbReference type="InterPro" id="IPR025979">
    <property type="entry name" value="ChrR-like_cupin_dom"/>
</dbReference>
<gene>
    <name evidence="2" type="ORF">ACFOOQ_14105</name>
</gene>
<dbReference type="Pfam" id="PF12973">
    <property type="entry name" value="Cupin_7"/>
    <property type="match status" value="1"/>
</dbReference>
<reference evidence="3" key="1">
    <citation type="journal article" date="2019" name="Int. J. Syst. Evol. Microbiol.">
        <title>The Global Catalogue of Microorganisms (GCM) 10K type strain sequencing project: providing services to taxonomists for standard genome sequencing and annotation.</title>
        <authorList>
            <consortium name="The Broad Institute Genomics Platform"/>
            <consortium name="The Broad Institute Genome Sequencing Center for Infectious Disease"/>
            <person name="Wu L."/>
            <person name="Ma J."/>
        </authorList>
    </citation>
    <scope>NUCLEOTIDE SEQUENCE [LARGE SCALE GENOMIC DNA]</scope>
    <source>
        <strain evidence="3">KCTC 42182</strain>
    </source>
</reference>
<dbReference type="EMBL" id="JBHRYJ010000003">
    <property type="protein sequence ID" value="MFC3676686.1"/>
    <property type="molecule type" value="Genomic_DNA"/>
</dbReference>
<proteinExistence type="predicted"/>
<sequence length="231" mass="24569">MPATDRHDAAPAGATPNHHIPAELLLDYAAGSLAESWSLVVACHLTLCPHCRRELAALEQLGGRLLEQGEARPMQPGAFAAIAARLGPQEPVNDRIRPAGDGRLPAPLHDYIAGGVDHIPWRWSGTGLKACSLPVRKARGGMATLLRVAPGAGLPLHTHGGDEMTLVLSGGYTDERGAFRRGDVEVADGGIKHRPVAMPGEPCICLAVTDAPLRFRGRLGWLLNHWARLSS</sequence>